<sequence>MKNKEKITANSIVNHQSNPHVNFKKISYRRGRYSSDYTCTHCFRTFTSAQSLGGYLKAHQAEKKEEKRLHVKNHLSYRKQLFLRSLDPNGVSSVSDLPPTLHVQGPPEAISAGNDGNETKPKSLLSFDLNLPAATGSDDELDVEK</sequence>
<evidence type="ECO:0000313" key="4">
    <source>
        <dbReference type="EMBL" id="KZM91792.1"/>
    </source>
</evidence>
<comment type="caution">
    <text evidence="4">The sequence shown here is derived from an EMBL/GenBank/DDBJ whole genome shotgun (WGS) entry which is preliminary data.</text>
</comment>
<name>A0A161ZUY9_DAUCS</name>
<evidence type="ECO:0000256" key="2">
    <source>
        <dbReference type="SAM" id="MobiDB-lite"/>
    </source>
</evidence>
<reference evidence="4" key="1">
    <citation type="journal article" date="2016" name="Nat. Genet.">
        <title>A high-quality carrot genome assembly provides new insights into carotenoid accumulation and asterid genome evolution.</title>
        <authorList>
            <person name="Iorizzo M."/>
            <person name="Ellison S."/>
            <person name="Senalik D."/>
            <person name="Zeng P."/>
            <person name="Satapoomin P."/>
            <person name="Huang J."/>
            <person name="Bowman M."/>
            <person name="Iovene M."/>
            <person name="Sanseverino W."/>
            <person name="Cavagnaro P."/>
            <person name="Yildiz M."/>
            <person name="Macko-Podgorni A."/>
            <person name="Moranska E."/>
            <person name="Grzebelus E."/>
            <person name="Grzebelus D."/>
            <person name="Ashrafi H."/>
            <person name="Zheng Z."/>
            <person name="Cheng S."/>
            <person name="Spooner D."/>
            <person name="Van Deynze A."/>
            <person name="Simon P."/>
        </authorList>
    </citation>
    <scope>NUCLEOTIDE SEQUENCE [LARGE SCALE GENOMIC DNA]</scope>
    <source>
        <tissue evidence="4">Leaf</tissue>
    </source>
</reference>
<dbReference type="AlphaFoldDB" id="A0A161ZUY9"/>
<accession>A0A161ZUY9</accession>
<organism evidence="4">
    <name type="scientific">Daucus carota subsp. sativus</name>
    <name type="common">Carrot</name>
    <dbReference type="NCBI Taxonomy" id="79200"/>
    <lineage>
        <taxon>Eukaryota</taxon>
        <taxon>Viridiplantae</taxon>
        <taxon>Streptophyta</taxon>
        <taxon>Embryophyta</taxon>
        <taxon>Tracheophyta</taxon>
        <taxon>Spermatophyta</taxon>
        <taxon>Magnoliopsida</taxon>
        <taxon>eudicotyledons</taxon>
        <taxon>Gunneridae</taxon>
        <taxon>Pentapetalae</taxon>
        <taxon>asterids</taxon>
        <taxon>campanulids</taxon>
        <taxon>Apiales</taxon>
        <taxon>Apiaceae</taxon>
        <taxon>Apioideae</taxon>
        <taxon>Scandiceae</taxon>
        <taxon>Daucinae</taxon>
        <taxon>Daucus</taxon>
        <taxon>Daucus sect. Daucus</taxon>
    </lineage>
</organism>
<feature type="region of interest" description="Disordered" evidence="2">
    <location>
        <begin position="93"/>
        <end position="145"/>
    </location>
</feature>
<dbReference type="InterPro" id="IPR013087">
    <property type="entry name" value="Znf_C2H2_type"/>
</dbReference>
<evidence type="ECO:0000259" key="3">
    <source>
        <dbReference type="PROSITE" id="PS50157"/>
    </source>
</evidence>
<dbReference type="EMBL" id="LNRQ01000006">
    <property type="protein sequence ID" value="KZM91792.1"/>
    <property type="molecule type" value="Genomic_DNA"/>
</dbReference>
<proteinExistence type="predicted"/>
<protein>
    <recommendedName>
        <fullName evidence="3">C2H2-type domain-containing protein</fullName>
    </recommendedName>
</protein>
<feature type="domain" description="C2H2-type" evidence="3">
    <location>
        <begin position="37"/>
        <end position="64"/>
    </location>
</feature>
<gene>
    <name evidence="4" type="ORF">DCAR_020843</name>
</gene>
<dbReference type="STRING" id="79200.A0A161ZUY9"/>
<keyword evidence="1" id="KW-0479">Metal-binding</keyword>
<dbReference type="PROSITE" id="PS50157">
    <property type="entry name" value="ZINC_FINGER_C2H2_2"/>
    <property type="match status" value="1"/>
</dbReference>
<keyword evidence="1" id="KW-0863">Zinc-finger</keyword>
<evidence type="ECO:0000256" key="1">
    <source>
        <dbReference type="PROSITE-ProRule" id="PRU00042"/>
    </source>
</evidence>
<dbReference type="GO" id="GO:0008270">
    <property type="term" value="F:zinc ion binding"/>
    <property type="evidence" value="ECO:0007669"/>
    <property type="project" value="UniProtKB-KW"/>
</dbReference>
<keyword evidence="1" id="KW-0862">Zinc</keyword>
<dbReference type="Gramene" id="KZM91792">
    <property type="protein sequence ID" value="KZM91792"/>
    <property type="gene ID" value="DCAR_020843"/>
</dbReference>